<feature type="compositionally biased region" description="Basic and acidic residues" evidence="4">
    <location>
        <begin position="1"/>
        <end position="10"/>
    </location>
</feature>
<feature type="region of interest" description="Disordered" evidence="4">
    <location>
        <begin position="1"/>
        <end position="117"/>
    </location>
</feature>
<evidence type="ECO:0000313" key="5">
    <source>
        <dbReference type="EMBL" id="OCK81770.1"/>
    </source>
</evidence>
<dbReference type="GO" id="GO:0010772">
    <property type="term" value="P:meiotic DNA recombinase assembly involved in reciprocal meiotic recombination"/>
    <property type="evidence" value="ECO:0007669"/>
    <property type="project" value="TreeGrafter"/>
</dbReference>
<dbReference type="Pfam" id="PF07061">
    <property type="entry name" value="Swi5"/>
    <property type="match status" value="1"/>
</dbReference>
<feature type="compositionally biased region" description="Low complexity" evidence="4">
    <location>
        <begin position="21"/>
        <end position="36"/>
    </location>
</feature>
<evidence type="ECO:0000256" key="4">
    <source>
        <dbReference type="SAM" id="MobiDB-lite"/>
    </source>
</evidence>
<dbReference type="OrthoDB" id="255837at2759"/>
<protein>
    <recommendedName>
        <fullName evidence="7">Swi5-domain-containing protein</fullName>
    </recommendedName>
</protein>
<evidence type="ECO:0000256" key="3">
    <source>
        <dbReference type="ARBA" id="ARBA00023204"/>
    </source>
</evidence>
<sequence>MENKASEEVLKTIPDSEEELMSSSVESITVESITVEPIEPSPIEQPRETVDATVEAPRSAVDHASSQNAILEDHSLPKEQATNLESNETTTQQESIAEEEPESKPPSSPKTQTHFKPSFTATSNTLADLTAQKTALLASFASLPTIAPQLQQATLPSQTDAASDSSSPHTAPSDAAVLKIAKDLISEHIKLLHTYNEIKDIGQGLMGLIADQRGVRIVEVQDEFGIGVKD</sequence>
<organism evidence="5 6">
    <name type="scientific">Lepidopterella palustris CBS 459.81</name>
    <dbReference type="NCBI Taxonomy" id="1314670"/>
    <lineage>
        <taxon>Eukaryota</taxon>
        <taxon>Fungi</taxon>
        <taxon>Dikarya</taxon>
        <taxon>Ascomycota</taxon>
        <taxon>Pezizomycotina</taxon>
        <taxon>Dothideomycetes</taxon>
        <taxon>Pleosporomycetidae</taxon>
        <taxon>Mytilinidiales</taxon>
        <taxon>Argynnaceae</taxon>
        <taxon>Lepidopterella</taxon>
    </lineage>
</organism>
<proteinExistence type="inferred from homology"/>
<dbReference type="InterPro" id="IPR010760">
    <property type="entry name" value="DNA-repair_Swi5"/>
</dbReference>
<comment type="similarity">
    <text evidence="1">Belongs to the SWI5/SAE3 family.</text>
</comment>
<keyword evidence="3" id="KW-0234">DNA repair</keyword>
<dbReference type="PANTHER" id="PTHR28529">
    <property type="entry name" value="DNA REPAIR PROTEIN SWI5 HOMOLOG"/>
    <property type="match status" value="1"/>
</dbReference>
<dbReference type="Proteomes" id="UP000250266">
    <property type="component" value="Unassembled WGS sequence"/>
</dbReference>
<dbReference type="GO" id="GO:0000709">
    <property type="term" value="P:meiotic joint molecule formation"/>
    <property type="evidence" value="ECO:0007669"/>
    <property type="project" value="TreeGrafter"/>
</dbReference>
<dbReference type="Gene3D" id="1.20.5.170">
    <property type="match status" value="1"/>
</dbReference>
<keyword evidence="2" id="KW-0227">DNA damage</keyword>
<keyword evidence="6" id="KW-1185">Reference proteome</keyword>
<dbReference type="AlphaFoldDB" id="A0A8E2JGG9"/>
<evidence type="ECO:0008006" key="7">
    <source>
        <dbReference type="Google" id="ProtNLM"/>
    </source>
</evidence>
<gene>
    <name evidence="5" type="ORF">K432DRAFT_325581</name>
</gene>
<dbReference type="EMBL" id="KV744909">
    <property type="protein sequence ID" value="OCK81770.1"/>
    <property type="molecule type" value="Genomic_DNA"/>
</dbReference>
<dbReference type="GO" id="GO:0032798">
    <property type="term" value="C:Swi5-Sfr1 complex"/>
    <property type="evidence" value="ECO:0007669"/>
    <property type="project" value="TreeGrafter"/>
</dbReference>
<name>A0A8E2JGG9_9PEZI</name>
<accession>A0A8E2JGG9</accession>
<feature type="compositionally biased region" description="Polar residues" evidence="4">
    <location>
        <begin position="80"/>
        <end position="95"/>
    </location>
</feature>
<dbReference type="PANTHER" id="PTHR28529:SF2">
    <property type="entry name" value="DNA REPAIR PROTEIN SWI5 HOMOLOG"/>
    <property type="match status" value="1"/>
</dbReference>
<evidence type="ECO:0000256" key="2">
    <source>
        <dbReference type="ARBA" id="ARBA00022763"/>
    </source>
</evidence>
<evidence type="ECO:0000256" key="1">
    <source>
        <dbReference type="ARBA" id="ARBA00008060"/>
    </source>
</evidence>
<evidence type="ECO:0000313" key="6">
    <source>
        <dbReference type="Proteomes" id="UP000250266"/>
    </source>
</evidence>
<dbReference type="GO" id="GO:0034974">
    <property type="term" value="C:Swi5-Swi2 complex"/>
    <property type="evidence" value="ECO:0007669"/>
    <property type="project" value="TreeGrafter"/>
</dbReference>
<reference evidence="5 6" key="1">
    <citation type="journal article" date="2016" name="Nat. Commun.">
        <title>Ectomycorrhizal ecology is imprinted in the genome of the dominant symbiotic fungus Cenococcum geophilum.</title>
        <authorList>
            <consortium name="DOE Joint Genome Institute"/>
            <person name="Peter M."/>
            <person name="Kohler A."/>
            <person name="Ohm R.A."/>
            <person name="Kuo A."/>
            <person name="Krutzmann J."/>
            <person name="Morin E."/>
            <person name="Arend M."/>
            <person name="Barry K.W."/>
            <person name="Binder M."/>
            <person name="Choi C."/>
            <person name="Clum A."/>
            <person name="Copeland A."/>
            <person name="Grisel N."/>
            <person name="Haridas S."/>
            <person name="Kipfer T."/>
            <person name="LaButti K."/>
            <person name="Lindquist E."/>
            <person name="Lipzen A."/>
            <person name="Maire R."/>
            <person name="Meier B."/>
            <person name="Mihaltcheva S."/>
            <person name="Molinier V."/>
            <person name="Murat C."/>
            <person name="Poggeler S."/>
            <person name="Quandt C.A."/>
            <person name="Sperisen C."/>
            <person name="Tritt A."/>
            <person name="Tisserant E."/>
            <person name="Crous P.W."/>
            <person name="Henrissat B."/>
            <person name="Nehls U."/>
            <person name="Egli S."/>
            <person name="Spatafora J.W."/>
            <person name="Grigoriev I.V."/>
            <person name="Martin F.M."/>
        </authorList>
    </citation>
    <scope>NUCLEOTIDE SEQUENCE [LARGE SCALE GENOMIC DNA]</scope>
    <source>
        <strain evidence="5 6">CBS 459.81</strain>
    </source>
</reference>